<protein>
    <submittedName>
        <fullName evidence="1">Uncharacterized protein</fullName>
    </submittedName>
</protein>
<evidence type="ECO:0000313" key="1">
    <source>
        <dbReference type="EMBL" id="KAF7353118.1"/>
    </source>
</evidence>
<gene>
    <name evidence="1" type="ORF">MSAN_01499100</name>
</gene>
<keyword evidence="2" id="KW-1185">Reference proteome</keyword>
<comment type="caution">
    <text evidence="1">The sequence shown here is derived from an EMBL/GenBank/DDBJ whole genome shotgun (WGS) entry which is preliminary data.</text>
</comment>
<dbReference type="AlphaFoldDB" id="A0A8H6Y2W9"/>
<evidence type="ECO:0000313" key="2">
    <source>
        <dbReference type="Proteomes" id="UP000623467"/>
    </source>
</evidence>
<reference evidence="1" key="1">
    <citation type="submission" date="2020-05" db="EMBL/GenBank/DDBJ databases">
        <title>Mycena genomes resolve the evolution of fungal bioluminescence.</title>
        <authorList>
            <person name="Tsai I.J."/>
        </authorList>
    </citation>
    <scope>NUCLEOTIDE SEQUENCE</scope>
    <source>
        <strain evidence="1">160909Yilan</strain>
    </source>
</reference>
<name>A0A8H6Y2W9_9AGAR</name>
<accession>A0A8H6Y2W9</accession>
<proteinExistence type="predicted"/>
<sequence>MDIHDDSDPEVIVLSTSDNIESPPHTRKAKPFLKSFSFLPSLLRGSFKTSRTNETHTRKYSETMERQITDHHSVTNYNYYITGGRGGSGGVGGDHGGDGGAGHGPTVYFGQPQAREPSGFQTIRLGDVNLIKEFKEMRSSPQSSVVGRQTPGTSIRRVYTAKLEGRESGHMTVAMYEGDGVEEVWNQDFAKYEAVRHPNIMQLYGLMSTTRLYAMVFHDELIPFTQFLRRFWHSPILRAYILGYCSTEFAEAANYLSEVFREPSEDYEYLPVWIRPPTGELCLDLIQGGAQMNSDLLWWDVHLTIRRLENVSLDVPDSEDIITANLSKYQYQQLCSEEPIARFEWFHASTQHPVGPGIFQSDLQYGTWCPFSEYKLMKAGLAQANRMFTELEEEAHVEDYVCVHGVHFILRVANNHIPEGYLFVCPPQDFCIAEPYVNLWQWPACPAYWSLDPSGADRLSTADARNLGFPAIHIETFLYGVSWDHSVYKGLRRFHEGKGLDPDSGELASQLEYPLTAFTSGEKKLDLIDENEDALNGGTPLIRDVADDLGELEHDGLTW</sequence>
<dbReference type="EMBL" id="JACAZH010000012">
    <property type="protein sequence ID" value="KAF7353118.1"/>
    <property type="molecule type" value="Genomic_DNA"/>
</dbReference>
<dbReference type="Proteomes" id="UP000623467">
    <property type="component" value="Unassembled WGS sequence"/>
</dbReference>
<organism evidence="1 2">
    <name type="scientific">Mycena sanguinolenta</name>
    <dbReference type="NCBI Taxonomy" id="230812"/>
    <lineage>
        <taxon>Eukaryota</taxon>
        <taxon>Fungi</taxon>
        <taxon>Dikarya</taxon>
        <taxon>Basidiomycota</taxon>
        <taxon>Agaricomycotina</taxon>
        <taxon>Agaricomycetes</taxon>
        <taxon>Agaricomycetidae</taxon>
        <taxon>Agaricales</taxon>
        <taxon>Marasmiineae</taxon>
        <taxon>Mycenaceae</taxon>
        <taxon>Mycena</taxon>
    </lineage>
</organism>